<evidence type="ECO:0000256" key="2">
    <source>
        <dbReference type="ARBA" id="ARBA00022827"/>
    </source>
</evidence>
<dbReference type="EMBL" id="JBBKZV010000007">
    <property type="protein sequence ID" value="MEJ8823321.1"/>
    <property type="molecule type" value="Genomic_DNA"/>
</dbReference>
<keyword evidence="2" id="KW-0274">FAD</keyword>
<dbReference type="SUPFAM" id="SSF55447">
    <property type="entry name" value="CO dehydrogenase flavoprotein C-terminal domain-like"/>
    <property type="match status" value="1"/>
</dbReference>
<dbReference type="Gene3D" id="3.30.465.10">
    <property type="match status" value="1"/>
</dbReference>
<evidence type="ECO:0000256" key="3">
    <source>
        <dbReference type="ARBA" id="ARBA00023002"/>
    </source>
</evidence>
<dbReference type="InterPro" id="IPR002346">
    <property type="entry name" value="Mopterin_DH_FAD-bd"/>
</dbReference>
<dbReference type="PANTHER" id="PTHR42659:SF2">
    <property type="entry name" value="XANTHINE DEHYDROGENASE SUBUNIT C-RELATED"/>
    <property type="match status" value="1"/>
</dbReference>
<dbReference type="SMART" id="SM01092">
    <property type="entry name" value="CO_deh_flav_C"/>
    <property type="match status" value="1"/>
</dbReference>
<dbReference type="RefSeq" id="WP_340364355.1">
    <property type="nucleotide sequence ID" value="NZ_JBBKZV010000007.1"/>
</dbReference>
<feature type="domain" description="FAD-binding PCMH-type" evidence="4">
    <location>
        <begin position="1"/>
        <end position="176"/>
    </location>
</feature>
<gene>
    <name evidence="5" type="ORF">WKW80_14965</name>
</gene>
<sequence>MSNSTGLWRPTSVEEAVRLLADEPDAKPISGGATLVAMINARVLEPQMLVSLADIPEIRGIAVLADGRIRIGAFTRHRETAACELPLGASRVVPHAASQIANATVRNMGTIGGSISFADPGLDYPPALVAAGAEVEVAGVGGRRTLRAEDFFLDWYTTALEPGEIVCAVLLPRPAGGTGYYLKHARVVGDYATASVAAAVNGAGGWRVAVGGCGPCPLHSDAVDELLSRDRSDAALADAGAQLQELADPLDDVRGSADYRRLLIPRMLATAVKTVQNDSGAK</sequence>
<dbReference type="InterPro" id="IPR016166">
    <property type="entry name" value="FAD-bd_PCMH"/>
</dbReference>
<keyword evidence="3" id="KW-0560">Oxidoreductase</keyword>
<dbReference type="InterPro" id="IPR051312">
    <property type="entry name" value="Diverse_Substr_Oxidored"/>
</dbReference>
<dbReference type="InterPro" id="IPR016169">
    <property type="entry name" value="FAD-bd_PCMH_sub2"/>
</dbReference>
<dbReference type="InterPro" id="IPR036318">
    <property type="entry name" value="FAD-bd_PCMH-like_sf"/>
</dbReference>
<evidence type="ECO:0000259" key="4">
    <source>
        <dbReference type="PROSITE" id="PS51387"/>
    </source>
</evidence>
<dbReference type="InterPro" id="IPR016167">
    <property type="entry name" value="FAD-bd_PCMH_sub1"/>
</dbReference>
<name>A0ABU8VZR8_9BURK</name>
<dbReference type="Pfam" id="PF00941">
    <property type="entry name" value="FAD_binding_5"/>
    <property type="match status" value="1"/>
</dbReference>
<keyword evidence="6" id="KW-1185">Reference proteome</keyword>
<dbReference type="Gene3D" id="3.30.43.10">
    <property type="entry name" value="Uridine Diphospho-n-acetylenolpyruvylglucosamine Reductase, domain 2"/>
    <property type="match status" value="1"/>
</dbReference>
<dbReference type="Gene3D" id="3.30.390.50">
    <property type="entry name" value="CO dehydrogenase flavoprotein, C-terminal domain"/>
    <property type="match status" value="1"/>
</dbReference>
<dbReference type="Pfam" id="PF03450">
    <property type="entry name" value="CO_deh_flav_C"/>
    <property type="match status" value="1"/>
</dbReference>
<dbReference type="InterPro" id="IPR005107">
    <property type="entry name" value="CO_DH_flav_C"/>
</dbReference>
<dbReference type="InterPro" id="IPR036683">
    <property type="entry name" value="CO_DH_flav_C_dom_sf"/>
</dbReference>
<reference evidence="5 6" key="1">
    <citation type="submission" date="2024-03" db="EMBL/GenBank/DDBJ databases">
        <title>Novel species of the genus Variovorax.</title>
        <authorList>
            <person name="Liu Q."/>
            <person name="Xin Y.-H."/>
        </authorList>
    </citation>
    <scope>NUCLEOTIDE SEQUENCE [LARGE SCALE GENOMIC DNA]</scope>
    <source>
        <strain evidence="5 6">KACC 18501</strain>
    </source>
</reference>
<keyword evidence="1" id="KW-0285">Flavoprotein</keyword>
<proteinExistence type="predicted"/>
<organism evidence="5 6">
    <name type="scientific">Variovorax humicola</name>
    <dbReference type="NCBI Taxonomy" id="1769758"/>
    <lineage>
        <taxon>Bacteria</taxon>
        <taxon>Pseudomonadati</taxon>
        <taxon>Pseudomonadota</taxon>
        <taxon>Betaproteobacteria</taxon>
        <taxon>Burkholderiales</taxon>
        <taxon>Comamonadaceae</taxon>
        <taxon>Variovorax</taxon>
    </lineage>
</organism>
<evidence type="ECO:0000313" key="5">
    <source>
        <dbReference type="EMBL" id="MEJ8823321.1"/>
    </source>
</evidence>
<dbReference type="PROSITE" id="PS51387">
    <property type="entry name" value="FAD_PCMH"/>
    <property type="match status" value="1"/>
</dbReference>
<comment type="caution">
    <text evidence="5">The sequence shown here is derived from an EMBL/GenBank/DDBJ whole genome shotgun (WGS) entry which is preliminary data.</text>
</comment>
<evidence type="ECO:0000313" key="6">
    <source>
        <dbReference type="Proteomes" id="UP001363010"/>
    </source>
</evidence>
<dbReference type="PANTHER" id="PTHR42659">
    <property type="entry name" value="XANTHINE DEHYDROGENASE SUBUNIT C-RELATED"/>
    <property type="match status" value="1"/>
</dbReference>
<dbReference type="Proteomes" id="UP001363010">
    <property type="component" value="Unassembled WGS sequence"/>
</dbReference>
<evidence type="ECO:0000256" key="1">
    <source>
        <dbReference type="ARBA" id="ARBA00022630"/>
    </source>
</evidence>
<accession>A0ABU8VZR8</accession>
<dbReference type="SUPFAM" id="SSF56176">
    <property type="entry name" value="FAD-binding/transporter-associated domain-like"/>
    <property type="match status" value="1"/>
</dbReference>
<protein>
    <submittedName>
        <fullName evidence="5">Xanthine dehydrogenase family protein subunit M</fullName>
    </submittedName>
</protein>